<sequence length="207" mass="23419">MRKIILQPSHPQPHDEDQWRQKRAELGLNDAQGILRALDDILSPRRHSGVRTLATLQIPLNVPDHLAYRAVEAGTAGSDAQRAVALSMFGGLVFMGECCVALKMGVSTEHVEDSMRQFLTCLRSSNCTAGSRTFTMYRHVAVWVTQQNVPAVRRFSPPRLRNVSLWYVDHNAQLWFDAYQLLRTDNDLGLRCPGKIRPRGRISKRDS</sequence>
<name>A0A8H5XZ00_9HYPO</name>
<dbReference type="OrthoDB" id="5088056at2759"/>
<protein>
    <submittedName>
        <fullName evidence="1">Uncharacterized protein</fullName>
    </submittedName>
</protein>
<keyword evidence="2" id="KW-1185">Reference proteome</keyword>
<accession>A0A8H5XZ00</accession>
<dbReference type="EMBL" id="JAAOAN010000636">
    <property type="protein sequence ID" value="KAF5702211.1"/>
    <property type="molecule type" value="Genomic_DNA"/>
</dbReference>
<proteinExistence type="predicted"/>
<organism evidence="1 2">
    <name type="scientific">Fusarium mundagurra</name>
    <dbReference type="NCBI Taxonomy" id="1567541"/>
    <lineage>
        <taxon>Eukaryota</taxon>
        <taxon>Fungi</taxon>
        <taxon>Dikarya</taxon>
        <taxon>Ascomycota</taxon>
        <taxon>Pezizomycotina</taxon>
        <taxon>Sordariomycetes</taxon>
        <taxon>Hypocreomycetidae</taxon>
        <taxon>Hypocreales</taxon>
        <taxon>Nectriaceae</taxon>
        <taxon>Fusarium</taxon>
        <taxon>Fusarium fujikuroi species complex</taxon>
    </lineage>
</organism>
<gene>
    <name evidence="1" type="ORF">FMUND_13588</name>
</gene>
<comment type="caution">
    <text evidence="1">The sequence shown here is derived from an EMBL/GenBank/DDBJ whole genome shotgun (WGS) entry which is preliminary data.</text>
</comment>
<reference evidence="1 2" key="1">
    <citation type="submission" date="2020-05" db="EMBL/GenBank/DDBJ databases">
        <title>Identification and distribution of gene clusters putatively required for synthesis of sphingolipid metabolism inhibitors in phylogenetically diverse species of the filamentous fungus Fusarium.</title>
        <authorList>
            <person name="Kim H.-S."/>
            <person name="Busman M."/>
            <person name="Brown D.W."/>
            <person name="Divon H."/>
            <person name="Uhlig S."/>
            <person name="Proctor R.H."/>
        </authorList>
    </citation>
    <scope>NUCLEOTIDE SEQUENCE [LARGE SCALE GENOMIC DNA]</scope>
    <source>
        <strain evidence="1 2">NRRL 66235</strain>
    </source>
</reference>
<evidence type="ECO:0000313" key="1">
    <source>
        <dbReference type="EMBL" id="KAF5702211.1"/>
    </source>
</evidence>
<dbReference type="Proteomes" id="UP000544331">
    <property type="component" value="Unassembled WGS sequence"/>
</dbReference>
<dbReference type="AlphaFoldDB" id="A0A8H5XZ00"/>
<evidence type="ECO:0000313" key="2">
    <source>
        <dbReference type="Proteomes" id="UP000544331"/>
    </source>
</evidence>